<gene>
    <name evidence="1" type="ORF">DSM107003_38050</name>
</gene>
<proteinExistence type="predicted"/>
<keyword evidence="2" id="KW-1185">Reference proteome</keyword>
<organism evidence="1 2">
    <name type="scientific">Trichormus variabilis SAG 1403-4b</name>
    <dbReference type="NCBI Taxonomy" id="447716"/>
    <lineage>
        <taxon>Bacteria</taxon>
        <taxon>Bacillati</taxon>
        <taxon>Cyanobacteriota</taxon>
        <taxon>Cyanophyceae</taxon>
        <taxon>Nostocales</taxon>
        <taxon>Nostocaceae</taxon>
        <taxon>Trichormus</taxon>
    </lineage>
</organism>
<dbReference type="RefSeq" id="WP_127055652.1">
    <property type="nucleotide sequence ID" value="NZ_RSCM01000014.1"/>
</dbReference>
<evidence type="ECO:0008006" key="3">
    <source>
        <dbReference type="Google" id="ProtNLM"/>
    </source>
</evidence>
<protein>
    <recommendedName>
        <fullName evidence="3">DUF2281 domain-containing protein</fullName>
    </recommendedName>
</protein>
<dbReference type="OrthoDB" id="428699at2"/>
<accession>A0A3S5K2W9</accession>
<dbReference type="Proteomes" id="UP000276103">
    <property type="component" value="Unassembled WGS sequence"/>
</dbReference>
<evidence type="ECO:0000313" key="1">
    <source>
        <dbReference type="EMBL" id="RUS94272.1"/>
    </source>
</evidence>
<dbReference type="EMBL" id="RSCM01000014">
    <property type="protein sequence ID" value="RUS94272.1"/>
    <property type="molecule type" value="Genomic_DNA"/>
</dbReference>
<reference evidence="1 2" key="1">
    <citation type="journal article" date="2019" name="Genome Biol. Evol.">
        <title>Day and night: Metabolic profiles and evolutionary relationships of six axenic non-marine cyanobacteria.</title>
        <authorList>
            <person name="Will S.E."/>
            <person name="Henke P."/>
            <person name="Boedeker C."/>
            <person name="Huang S."/>
            <person name="Brinkmann H."/>
            <person name="Rohde M."/>
            <person name="Jarek M."/>
            <person name="Friedl T."/>
            <person name="Seufert S."/>
            <person name="Schumacher M."/>
            <person name="Overmann J."/>
            <person name="Neumann-Schaal M."/>
            <person name="Petersen J."/>
        </authorList>
    </citation>
    <scope>NUCLEOTIDE SEQUENCE [LARGE SCALE GENOMIC DNA]</scope>
    <source>
        <strain evidence="1 2">SAG 1403-4b</strain>
    </source>
</reference>
<sequence>MTAKEQLIREIEQTPENLIEELLDFLLFAKNRRNQQTIDSNSANQLTIESSEKQQKSKPIWEIFEEGNQDLPEEVIAKLPKDGAAQIDHYLYGKPKQ</sequence>
<name>A0A3S5K2W9_ANAVA</name>
<evidence type="ECO:0000313" key="2">
    <source>
        <dbReference type="Proteomes" id="UP000276103"/>
    </source>
</evidence>
<comment type="caution">
    <text evidence="1">The sequence shown here is derived from an EMBL/GenBank/DDBJ whole genome shotgun (WGS) entry which is preliminary data.</text>
</comment>
<dbReference type="AlphaFoldDB" id="A0A3S5K2W9"/>